<proteinExistence type="predicted"/>
<name>A0ABS4QIQ3_9NOCA</name>
<dbReference type="EC" id="2.5.1.32" evidence="3"/>
<keyword evidence="4" id="KW-1185">Reference proteome</keyword>
<evidence type="ECO:0000313" key="3">
    <source>
        <dbReference type="EMBL" id="MBP2191571.1"/>
    </source>
</evidence>
<dbReference type="InterPro" id="IPR044843">
    <property type="entry name" value="Trans_IPPS_bact-type"/>
</dbReference>
<evidence type="ECO:0000313" key="4">
    <source>
        <dbReference type="Proteomes" id="UP001519325"/>
    </source>
</evidence>
<dbReference type="PANTHER" id="PTHR31480">
    <property type="entry name" value="BIFUNCTIONAL LYCOPENE CYCLASE/PHYTOENE SYNTHASE"/>
    <property type="match status" value="1"/>
</dbReference>
<organism evidence="3 4">
    <name type="scientific">Nocardia goodfellowii</name>
    <dbReference type="NCBI Taxonomy" id="882446"/>
    <lineage>
        <taxon>Bacteria</taxon>
        <taxon>Bacillati</taxon>
        <taxon>Actinomycetota</taxon>
        <taxon>Actinomycetes</taxon>
        <taxon>Mycobacteriales</taxon>
        <taxon>Nocardiaceae</taxon>
        <taxon>Nocardia</taxon>
    </lineage>
</organism>
<dbReference type="PROSITE" id="PS01044">
    <property type="entry name" value="SQUALEN_PHYTOEN_SYN_1"/>
    <property type="match status" value="1"/>
</dbReference>
<dbReference type="CDD" id="cd00683">
    <property type="entry name" value="Trans_IPPS_HH"/>
    <property type="match status" value="1"/>
</dbReference>
<dbReference type="RefSeq" id="WP_209893373.1">
    <property type="nucleotide sequence ID" value="NZ_JAGGMR010000001.1"/>
</dbReference>
<dbReference type="InterPro" id="IPR002060">
    <property type="entry name" value="Squ/phyt_synthse"/>
</dbReference>
<reference evidence="3 4" key="1">
    <citation type="submission" date="2021-03" db="EMBL/GenBank/DDBJ databases">
        <title>Sequencing the genomes of 1000 actinobacteria strains.</title>
        <authorList>
            <person name="Klenk H.-P."/>
        </authorList>
    </citation>
    <scope>NUCLEOTIDE SEQUENCE [LARGE SCALE GENOMIC DNA]</scope>
    <source>
        <strain evidence="3 4">DSM 45516</strain>
    </source>
</reference>
<protein>
    <submittedName>
        <fullName evidence="3">Phytoene synthase</fullName>
        <ecNumber evidence="3">2.5.1.32</ecNumber>
    </submittedName>
</protein>
<gene>
    <name evidence="3" type="ORF">BJ987_004472</name>
</gene>
<dbReference type="SFLD" id="SFLDS00005">
    <property type="entry name" value="Isoprenoid_Synthase_Type_I"/>
    <property type="match status" value="1"/>
</dbReference>
<sequence>MRFTDTQIVDAAGIKGADLRAGYAHCRRLHAKFGRSYYLATKLLPPWKRPYVHALYGFARYADEIVDNGEPATRAADFTRWRRDVARQLEAGGDADPVCRALAHTLRIWQIPVAYVEAFLSSMEQDLTVTRYPSFDDLAKYMYGSAAVIGLQMTPILGPLDEEAYQRAEALGQAFQLTNFIRDIGEDLARGRVYLPQEDLARFEVTTDDLAARHPNAAVRRLIEFEIARTRDIYAYAWGGIRMLEPASRPCIETALHLYSGILDAIEAADYDILHRRAKVGIARRLAVAVPAYRSARSEFGQPAQRRGAES</sequence>
<dbReference type="InterPro" id="IPR019845">
    <property type="entry name" value="Squalene/phytoene_synthase_CS"/>
</dbReference>
<dbReference type="Pfam" id="PF00494">
    <property type="entry name" value="SQS_PSY"/>
    <property type="match status" value="1"/>
</dbReference>
<comment type="caution">
    <text evidence="3">The sequence shown here is derived from an EMBL/GenBank/DDBJ whole genome shotgun (WGS) entry which is preliminary data.</text>
</comment>
<dbReference type="PROSITE" id="PS01045">
    <property type="entry name" value="SQUALEN_PHYTOEN_SYN_2"/>
    <property type="match status" value="1"/>
</dbReference>
<evidence type="ECO:0000256" key="2">
    <source>
        <dbReference type="ARBA" id="ARBA00022679"/>
    </source>
</evidence>
<accession>A0ABS4QIQ3</accession>
<dbReference type="GO" id="GO:0016740">
    <property type="term" value="F:transferase activity"/>
    <property type="evidence" value="ECO:0007669"/>
    <property type="project" value="UniProtKB-KW"/>
</dbReference>
<dbReference type="EMBL" id="JAGGMR010000001">
    <property type="protein sequence ID" value="MBP2191571.1"/>
    <property type="molecule type" value="Genomic_DNA"/>
</dbReference>
<dbReference type="InterPro" id="IPR033904">
    <property type="entry name" value="Trans_IPPS_HH"/>
</dbReference>
<keyword evidence="2 3" id="KW-0808">Transferase</keyword>
<dbReference type="SFLD" id="SFLDG01212">
    <property type="entry name" value="Phytoene_synthase_like"/>
    <property type="match status" value="1"/>
</dbReference>
<dbReference type="SFLD" id="SFLDG01018">
    <property type="entry name" value="Squalene/Phytoene_Synthase_Lik"/>
    <property type="match status" value="1"/>
</dbReference>
<evidence type="ECO:0000256" key="1">
    <source>
        <dbReference type="ARBA" id="ARBA00004684"/>
    </source>
</evidence>
<dbReference type="Gene3D" id="1.10.600.10">
    <property type="entry name" value="Farnesyl Diphosphate Synthase"/>
    <property type="match status" value="1"/>
</dbReference>
<dbReference type="InterPro" id="IPR008949">
    <property type="entry name" value="Isoprenoid_synthase_dom_sf"/>
</dbReference>
<dbReference type="Proteomes" id="UP001519325">
    <property type="component" value="Unassembled WGS sequence"/>
</dbReference>
<comment type="pathway">
    <text evidence="1">Carotenoid biosynthesis; phytoene biosynthesis.</text>
</comment>
<dbReference type="SUPFAM" id="SSF48576">
    <property type="entry name" value="Terpenoid synthases"/>
    <property type="match status" value="1"/>
</dbReference>